<feature type="domain" description="Aminopeptidase N-like N-terminal" evidence="3">
    <location>
        <begin position="85"/>
        <end position="213"/>
    </location>
</feature>
<dbReference type="PANTHER" id="PTHR11533:SF294">
    <property type="entry name" value="THYROTROPIN-RELEASING HORMONE-DEGRADING ECTOENZYME"/>
    <property type="match status" value="1"/>
</dbReference>
<evidence type="ECO:0000313" key="5">
    <source>
        <dbReference type="WBParaSite" id="ALUE_0001774601-mRNA-1"/>
    </source>
</evidence>
<feature type="compositionally biased region" description="Low complexity" evidence="1">
    <location>
        <begin position="51"/>
        <end position="60"/>
    </location>
</feature>
<dbReference type="GO" id="GO:0042277">
    <property type="term" value="F:peptide binding"/>
    <property type="evidence" value="ECO:0007669"/>
    <property type="project" value="TreeGrafter"/>
</dbReference>
<keyword evidence="4" id="KW-1185">Reference proteome</keyword>
<dbReference type="InterPro" id="IPR042097">
    <property type="entry name" value="Aminopeptidase_N-like_N_sf"/>
</dbReference>
<keyword evidence="2" id="KW-0812">Transmembrane</keyword>
<dbReference type="InterPro" id="IPR045357">
    <property type="entry name" value="Aminopeptidase_N-like_N"/>
</dbReference>
<protein>
    <submittedName>
        <fullName evidence="5">Peptidase_M1_N domain-containing protein</fullName>
    </submittedName>
</protein>
<dbReference type="Pfam" id="PF17900">
    <property type="entry name" value="Peptidase_M1_N"/>
    <property type="match status" value="1"/>
</dbReference>
<dbReference type="WBParaSite" id="ALUE_0001774601-mRNA-1">
    <property type="protein sequence ID" value="ALUE_0001774601-mRNA-1"/>
    <property type="gene ID" value="ALUE_0001774601"/>
</dbReference>
<dbReference type="GO" id="GO:0016020">
    <property type="term" value="C:membrane"/>
    <property type="evidence" value="ECO:0007669"/>
    <property type="project" value="TreeGrafter"/>
</dbReference>
<dbReference type="SUPFAM" id="SSF63737">
    <property type="entry name" value="Leukotriene A4 hydrolase N-terminal domain"/>
    <property type="match status" value="1"/>
</dbReference>
<accession>A0A0M3IH85</accession>
<keyword evidence="2" id="KW-0472">Membrane</keyword>
<dbReference type="GO" id="GO:0005615">
    <property type="term" value="C:extracellular space"/>
    <property type="evidence" value="ECO:0007669"/>
    <property type="project" value="TreeGrafter"/>
</dbReference>
<name>A0A0M3IH85_ASCLU</name>
<keyword evidence="2" id="KW-1133">Transmembrane helix</keyword>
<dbReference type="Proteomes" id="UP000036681">
    <property type="component" value="Unplaced"/>
</dbReference>
<dbReference type="GO" id="GO:0043171">
    <property type="term" value="P:peptide catabolic process"/>
    <property type="evidence" value="ECO:0007669"/>
    <property type="project" value="TreeGrafter"/>
</dbReference>
<dbReference type="GO" id="GO:0008270">
    <property type="term" value="F:zinc ion binding"/>
    <property type="evidence" value="ECO:0007669"/>
    <property type="project" value="TreeGrafter"/>
</dbReference>
<evidence type="ECO:0000256" key="2">
    <source>
        <dbReference type="SAM" id="Phobius"/>
    </source>
</evidence>
<organism evidence="4 5">
    <name type="scientific">Ascaris lumbricoides</name>
    <name type="common">Giant roundworm</name>
    <dbReference type="NCBI Taxonomy" id="6252"/>
    <lineage>
        <taxon>Eukaryota</taxon>
        <taxon>Metazoa</taxon>
        <taxon>Ecdysozoa</taxon>
        <taxon>Nematoda</taxon>
        <taxon>Chromadorea</taxon>
        <taxon>Rhabditida</taxon>
        <taxon>Spirurina</taxon>
        <taxon>Ascaridomorpha</taxon>
        <taxon>Ascaridoidea</taxon>
        <taxon>Ascarididae</taxon>
        <taxon>Ascaris</taxon>
    </lineage>
</organism>
<feature type="region of interest" description="Disordered" evidence="1">
    <location>
        <begin position="51"/>
        <end position="75"/>
    </location>
</feature>
<dbReference type="GO" id="GO:0005737">
    <property type="term" value="C:cytoplasm"/>
    <property type="evidence" value="ECO:0007669"/>
    <property type="project" value="TreeGrafter"/>
</dbReference>
<dbReference type="GO" id="GO:0006508">
    <property type="term" value="P:proteolysis"/>
    <property type="evidence" value="ECO:0007669"/>
    <property type="project" value="TreeGrafter"/>
</dbReference>
<proteinExistence type="predicted"/>
<evidence type="ECO:0000256" key="1">
    <source>
        <dbReference type="SAM" id="MobiDB-lite"/>
    </source>
</evidence>
<dbReference type="Gene3D" id="2.60.40.1730">
    <property type="entry name" value="tricorn interacting facor f3 domain"/>
    <property type="match status" value="1"/>
</dbReference>
<feature type="transmembrane region" description="Helical" evidence="2">
    <location>
        <begin position="20"/>
        <end position="38"/>
    </location>
</feature>
<reference evidence="5" key="1">
    <citation type="submission" date="2017-02" db="UniProtKB">
        <authorList>
            <consortium name="WormBaseParasite"/>
        </authorList>
    </citation>
    <scope>IDENTIFICATION</scope>
</reference>
<evidence type="ECO:0000259" key="3">
    <source>
        <dbReference type="Pfam" id="PF17900"/>
    </source>
</evidence>
<dbReference type="GO" id="GO:0070006">
    <property type="term" value="F:metalloaminopeptidase activity"/>
    <property type="evidence" value="ECO:0007669"/>
    <property type="project" value="TreeGrafter"/>
</dbReference>
<dbReference type="PANTHER" id="PTHR11533">
    <property type="entry name" value="PROTEASE M1 ZINC METALLOPROTEASE"/>
    <property type="match status" value="1"/>
</dbReference>
<evidence type="ECO:0000313" key="4">
    <source>
        <dbReference type="Proteomes" id="UP000036681"/>
    </source>
</evidence>
<dbReference type="AlphaFoldDB" id="A0A0M3IH85"/>
<sequence length="239" mass="27031">MVKSTTVRLQSGSTLRVQLFVLIAVIVLIAIALAFIFLPPSSVSDIQLSRSDTSKSSSSIDIRHSPSKSSTSDNRYIRLPSNNLPTLYTLRLQLFLPYRMVLDYGTKNYTTEGDLRIDFNCVQSNDRVVLNAKHINIDSSTILLLDSSNRSISIIDINTYRYEPDDIHVVEFLLDSFLLQGSCYSMYLRYHGRIGDVWAGGLYKADYDIDGEIRDREEAILICVVLCSMRTGGIHETFR</sequence>
<dbReference type="InterPro" id="IPR050344">
    <property type="entry name" value="Peptidase_M1_aminopeptidases"/>
</dbReference>